<organism evidence="2 3">
    <name type="scientific">Fusarium venenatum</name>
    <dbReference type="NCBI Taxonomy" id="56646"/>
    <lineage>
        <taxon>Eukaryota</taxon>
        <taxon>Fungi</taxon>
        <taxon>Dikarya</taxon>
        <taxon>Ascomycota</taxon>
        <taxon>Pezizomycotina</taxon>
        <taxon>Sordariomycetes</taxon>
        <taxon>Hypocreomycetidae</taxon>
        <taxon>Hypocreales</taxon>
        <taxon>Nectriaceae</taxon>
        <taxon>Fusarium</taxon>
    </lineage>
</organism>
<sequence>MIIHGVRFLPRSRPQETYQIDEDSISLTDGNNDNGQQTIPTTEPIAAIGRLSSLRYEPRSSLQQRNRRPDINRIWNYSISNSYLLAITIVGTITLAAASIAWSRGDIYRPFYFPLRHIAHASSKTNFIPISIRGLVFSLLPAMLFGIFNSSIIHADIYHRSMAPVRNMIKHLPDNDRRRLCPKEAEVIGATAHSSMLLDYVSLNVVSCIATATRAGHYQVVLGTILATLCNSVFIIVGRLFVFGDKADSGYTVTVQLRNFYAAFSIMILYCISIWILRPRGAVRTCRRMFTLMDFGMLIHQSHILKCPELWLQNISDTEDHLKSQALLANRIYRFGVYTGMDKHDYVGISICDVPAAWMHDSDDITSLEYSTQLAKDALTFGIYDCSSLLFTEEFLIGGPRTWSKHKRVYSNDYRSWSRRARRLVRGKSKVDSEPESGYLAGNEHGYDLSEWQSSSYHRPSLHN</sequence>
<protein>
    <submittedName>
        <fullName evidence="2">Uncharacterized protein</fullName>
    </submittedName>
</protein>
<reference evidence="3" key="1">
    <citation type="submission" date="2014-10" db="EMBL/GenBank/DDBJ databases">
        <authorList>
            <person name="King R."/>
        </authorList>
    </citation>
    <scope>NUCLEOTIDE SEQUENCE [LARGE SCALE GENOMIC DNA]</scope>
    <source>
        <strain evidence="3">A3/5</strain>
    </source>
</reference>
<feature type="transmembrane region" description="Helical" evidence="1">
    <location>
        <begin position="220"/>
        <end position="240"/>
    </location>
</feature>
<keyword evidence="1" id="KW-0472">Membrane</keyword>
<proteinExistence type="predicted"/>
<feature type="transmembrane region" description="Helical" evidence="1">
    <location>
        <begin position="260"/>
        <end position="278"/>
    </location>
</feature>
<dbReference type="Proteomes" id="UP000245910">
    <property type="component" value="Chromosome III"/>
</dbReference>
<keyword evidence="3" id="KW-1185">Reference proteome</keyword>
<evidence type="ECO:0000313" key="3">
    <source>
        <dbReference type="Proteomes" id="UP000245910"/>
    </source>
</evidence>
<evidence type="ECO:0000256" key="1">
    <source>
        <dbReference type="SAM" id="Phobius"/>
    </source>
</evidence>
<feature type="transmembrane region" description="Helical" evidence="1">
    <location>
        <begin position="83"/>
        <end position="102"/>
    </location>
</feature>
<evidence type="ECO:0000313" key="2">
    <source>
        <dbReference type="EMBL" id="CEI67868.1"/>
    </source>
</evidence>
<dbReference type="STRING" id="56646.A0A2L2TCR4"/>
<dbReference type="EMBL" id="LN649231">
    <property type="protein sequence ID" value="CEI67868.1"/>
    <property type="molecule type" value="Genomic_DNA"/>
</dbReference>
<name>A0A2L2TCR4_9HYPO</name>
<keyword evidence="1" id="KW-0812">Transmembrane</keyword>
<dbReference type="AlphaFoldDB" id="A0A2L2TCR4"/>
<feature type="transmembrane region" description="Helical" evidence="1">
    <location>
        <begin position="135"/>
        <end position="158"/>
    </location>
</feature>
<keyword evidence="1" id="KW-1133">Transmembrane helix</keyword>
<accession>A0A2L2TCR4</accession>
<dbReference type="OrthoDB" id="3057599at2759"/>